<reference evidence="2" key="1">
    <citation type="journal article" date="2014" name="Int. J. Syst. Evol. Microbiol.">
        <title>Complete genome sequence of Corynebacterium casei LMG S-19264T (=DSM 44701T), isolated from a smear-ripened cheese.</title>
        <authorList>
            <consortium name="US DOE Joint Genome Institute (JGI-PGF)"/>
            <person name="Walter F."/>
            <person name="Albersmeier A."/>
            <person name="Kalinowski J."/>
            <person name="Ruckert C."/>
        </authorList>
    </citation>
    <scope>NUCLEOTIDE SEQUENCE</scope>
    <source>
        <strain evidence="2">CGMCC 1.15082</strain>
    </source>
</reference>
<reference evidence="2" key="2">
    <citation type="submission" date="2020-09" db="EMBL/GenBank/DDBJ databases">
        <authorList>
            <person name="Sun Q."/>
            <person name="Zhou Y."/>
        </authorList>
    </citation>
    <scope>NUCLEOTIDE SEQUENCE</scope>
    <source>
        <strain evidence="2">CGMCC 1.15082</strain>
    </source>
</reference>
<sequence length="147" mass="16408">MKFIKKTARVIKIALSVSLISVALTGCLSKWQTFHIDFGIGKKLEKDWKGTSVQSFESRFGAPTEKTTTNNVTTMKWIASKLHWVSSQLYNQPLGPNMYMRVYKPAHYETANCILAISSEGGIITGVKIISDATIERKSLCQTSFGR</sequence>
<proteinExistence type="predicted"/>
<feature type="signal peptide" evidence="1">
    <location>
        <begin position="1"/>
        <end position="23"/>
    </location>
</feature>
<feature type="chain" id="PRO_5038031012" description="Lipoprotein" evidence="1">
    <location>
        <begin position="24"/>
        <end position="147"/>
    </location>
</feature>
<accession>A0A916SFS9</accession>
<keyword evidence="1" id="KW-0732">Signal</keyword>
<dbReference type="Proteomes" id="UP000646478">
    <property type="component" value="Unassembled WGS sequence"/>
</dbReference>
<keyword evidence="3" id="KW-1185">Reference proteome</keyword>
<evidence type="ECO:0000313" key="3">
    <source>
        <dbReference type="Proteomes" id="UP000646478"/>
    </source>
</evidence>
<evidence type="ECO:0000313" key="2">
    <source>
        <dbReference type="EMBL" id="GGA95308.1"/>
    </source>
</evidence>
<name>A0A916SFS9_9HYPH</name>
<dbReference type="AlphaFoldDB" id="A0A916SFS9"/>
<dbReference type="PROSITE" id="PS51257">
    <property type="entry name" value="PROKAR_LIPOPROTEIN"/>
    <property type="match status" value="1"/>
</dbReference>
<gene>
    <name evidence="2" type="ORF">GCM10011491_24510</name>
</gene>
<comment type="caution">
    <text evidence="2">The sequence shown here is derived from an EMBL/GenBank/DDBJ whole genome shotgun (WGS) entry which is preliminary data.</text>
</comment>
<dbReference type="EMBL" id="BMHH01000009">
    <property type="protein sequence ID" value="GGA95308.1"/>
    <property type="molecule type" value="Genomic_DNA"/>
</dbReference>
<evidence type="ECO:0000256" key="1">
    <source>
        <dbReference type="SAM" id="SignalP"/>
    </source>
</evidence>
<protein>
    <recommendedName>
        <fullName evidence="4">Lipoprotein</fullName>
    </recommendedName>
</protein>
<evidence type="ECO:0008006" key="4">
    <source>
        <dbReference type="Google" id="ProtNLM"/>
    </source>
</evidence>
<organism evidence="2 3">
    <name type="scientific">Brucella endophytica</name>
    <dbReference type="NCBI Taxonomy" id="1963359"/>
    <lineage>
        <taxon>Bacteria</taxon>
        <taxon>Pseudomonadati</taxon>
        <taxon>Pseudomonadota</taxon>
        <taxon>Alphaproteobacteria</taxon>
        <taxon>Hyphomicrobiales</taxon>
        <taxon>Brucellaceae</taxon>
        <taxon>Brucella/Ochrobactrum group</taxon>
        <taxon>Brucella</taxon>
    </lineage>
</organism>